<evidence type="ECO:0000313" key="2">
    <source>
        <dbReference type="WBParaSite" id="ES5_v2.g16512.t1"/>
    </source>
</evidence>
<protein>
    <submittedName>
        <fullName evidence="2">RNA helicase</fullName>
    </submittedName>
</protein>
<organism evidence="1 2">
    <name type="scientific">Panagrolaimus sp. ES5</name>
    <dbReference type="NCBI Taxonomy" id="591445"/>
    <lineage>
        <taxon>Eukaryota</taxon>
        <taxon>Metazoa</taxon>
        <taxon>Ecdysozoa</taxon>
        <taxon>Nematoda</taxon>
        <taxon>Chromadorea</taxon>
        <taxon>Rhabditida</taxon>
        <taxon>Tylenchina</taxon>
        <taxon>Panagrolaimomorpha</taxon>
        <taxon>Panagrolaimoidea</taxon>
        <taxon>Panagrolaimidae</taxon>
        <taxon>Panagrolaimus</taxon>
    </lineage>
</organism>
<sequence length="468" mass="51840">MSDSSEDEYDAQADEEVEDTEEAKTFAELGVNEVLCEACERLGWKVPSKIQAATLPAAFAGKDVIGLAETGSGKTGAFAIPILQDLMENPQKLFGLVLTPTRELAYQIADQFQALGSSMGLLTAVIVGGVDKVAQSMALAKRPHIIIATPGRLIDHLEETKGFNLRSLKFLVMDEADRMLNLDFEVELDKILKVIPKDRRTFLFSATMTKKVAKLERASLKDPMRIEVSNKYKTVKSLMQYLLFVPQKYKEANLVYVLNEKAGNTFIIFCSTCQAVMKTTLMLRHLGFPALPLHGQMSQAKRLGSLNKFKAKERSILVCTDVASRGLDIPFVDVVINYDVPAASKDYIHRVGRTARAGRKGVAITVVTQYDVELYQKVENLIGVKLDKYPTNNEEVLLLVESVTNALRLASNEVKELERDKKTGKKRGGNSAFLDDIDADEGNSKFLKKRKGKGDGGRGGKMKVRRKV</sequence>
<accession>A0AC34FGS1</accession>
<name>A0AC34FGS1_9BILA</name>
<evidence type="ECO:0000313" key="1">
    <source>
        <dbReference type="Proteomes" id="UP000887579"/>
    </source>
</evidence>
<dbReference type="WBParaSite" id="ES5_v2.g16512.t1">
    <property type="protein sequence ID" value="ES5_v2.g16512.t1"/>
    <property type="gene ID" value="ES5_v2.g16512"/>
</dbReference>
<reference evidence="2" key="1">
    <citation type="submission" date="2022-11" db="UniProtKB">
        <authorList>
            <consortium name="WormBaseParasite"/>
        </authorList>
    </citation>
    <scope>IDENTIFICATION</scope>
</reference>
<dbReference type="Proteomes" id="UP000887579">
    <property type="component" value="Unplaced"/>
</dbReference>
<proteinExistence type="predicted"/>